<evidence type="ECO:0000313" key="7">
    <source>
        <dbReference type="EMBL" id="TPG16987.1"/>
    </source>
</evidence>
<keyword evidence="4" id="KW-0804">Transcription</keyword>
<sequence>MSVMMPKRVSLSKSAQGEPVNGKDVHVIDDGPAELVMLAAVARRHYLQNQSKVEIADELGISRFKVARMLESARERGLVRIEIVRQGSLDVDASAQLQERFGLAHAVVVDTADADPVAVRHQLGRAAADLLSEVLVDGDVLGLPWSRNVHAVVAALTTLPRVEVVQLTGAIALPDFDSSAVDIVRRAARLSGGKAHVFYAPFVLDTKSSADALRRQQAVVEGLARAAVVTKAVVGIGAWQPGESTIHDLLDDAEQRDLASRGVVGELAGIFFDGNGKTLRPKVAARLITMDPEDLARVPEVIAVVAGASKATAVRAALDGGLVHGLVVDATLADVLLAT</sequence>
<dbReference type="Gene3D" id="1.10.10.10">
    <property type="entry name" value="Winged helix-like DNA-binding domain superfamily/Winged helix DNA-binding domain"/>
    <property type="match status" value="1"/>
</dbReference>
<evidence type="ECO:0000259" key="6">
    <source>
        <dbReference type="Pfam" id="PF04198"/>
    </source>
</evidence>
<dbReference type="SUPFAM" id="SSF100950">
    <property type="entry name" value="NagB/RpiA/CoA transferase-like"/>
    <property type="match status" value="1"/>
</dbReference>
<evidence type="ECO:0000256" key="2">
    <source>
        <dbReference type="ARBA" id="ARBA00023015"/>
    </source>
</evidence>
<keyword evidence="3" id="KW-0238">DNA-binding</keyword>
<dbReference type="GO" id="GO:0003677">
    <property type="term" value="F:DNA binding"/>
    <property type="evidence" value="ECO:0007669"/>
    <property type="project" value="UniProtKB-KW"/>
</dbReference>
<name>A0A502CUS4_9MICO</name>
<protein>
    <submittedName>
        <fullName evidence="7">Transcriptional regulator</fullName>
    </submittedName>
</protein>
<dbReference type="Pfam" id="PF04198">
    <property type="entry name" value="Sugar-bind"/>
    <property type="match status" value="1"/>
</dbReference>
<evidence type="ECO:0000313" key="8">
    <source>
        <dbReference type="Proteomes" id="UP000317722"/>
    </source>
</evidence>
<dbReference type="EMBL" id="RCZM01000003">
    <property type="protein sequence ID" value="TPG16987.1"/>
    <property type="molecule type" value="Genomic_DNA"/>
</dbReference>
<dbReference type="PANTHER" id="PTHR34294:SF1">
    <property type="entry name" value="TRANSCRIPTIONAL REGULATOR LSRR"/>
    <property type="match status" value="1"/>
</dbReference>
<organism evidence="7 8">
    <name type="scientific">Pedococcus bigeumensis</name>
    <dbReference type="NCBI Taxonomy" id="433644"/>
    <lineage>
        <taxon>Bacteria</taxon>
        <taxon>Bacillati</taxon>
        <taxon>Actinomycetota</taxon>
        <taxon>Actinomycetes</taxon>
        <taxon>Micrococcales</taxon>
        <taxon>Intrasporangiaceae</taxon>
        <taxon>Pedococcus</taxon>
    </lineage>
</organism>
<comment type="similarity">
    <text evidence="1">Belongs to the SorC transcriptional regulatory family.</text>
</comment>
<dbReference type="Gene3D" id="3.40.50.1360">
    <property type="match status" value="1"/>
</dbReference>
<gene>
    <name evidence="7" type="ORF">EAH86_09380</name>
</gene>
<proteinExistence type="inferred from homology"/>
<dbReference type="InterPro" id="IPR037171">
    <property type="entry name" value="NagB/RpiA_transferase-like"/>
</dbReference>
<comment type="caution">
    <text evidence="7">The sequence shown here is derived from an EMBL/GenBank/DDBJ whole genome shotgun (WGS) entry which is preliminary data.</text>
</comment>
<evidence type="ECO:0000256" key="5">
    <source>
        <dbReference type="SAM" id="MobiDB-lite"/>
    </source>
</evidence>
<dbReference type="OrthoDB" id="186585at2"/>
<keyword evidence="8" id="KW-1185">Reference proteome</keyword>
<evidence type="ECO:0000256" key="1">
    <source>
        <dbReference type="ARBA" id="ARBA00010466"/>
    </source>
</evidence>
<dbReference type="InterPro" id="IPR051054">
    <property type="entry name" value="SorC_transcr_regulators"/>
</dbReference>
<dbReference type="GO" id="GO:0030246">
    <property type="term" value="F:carbohydrate binding"/>
    <property type="evidence" value="ECO:0007669"/>
    <property type="project" value="InterPro"/>
</dbReference>
<dbReference type="InterPro" id="IPR036388">
    <property type="entry name" value="WH-like_DNA-bd_sf"/>
</dbReference>
<dbReference type="Proteomes" id="UP000317722">
    <property type="component" value="Unassembled WGS sequence"/>
</dbReference>
<evidence type="ECO:0000256" key="4">
    <source>
        <dbReference type="ARBA" id="ARBA00023163"/>
    </source>
</evidence>
<evidence type="ECO:0000256" key="3">
    <source>
        <dbReference type="ARBA" id="ARBA00023125"/>
    </source>
</evidence>
<dbReference type="InterPro" id="IPR007324">
    <property type="entry name" value="Sugar-bd_dom_put"/>
</dbReference>
<dbReference type="PANTHER" id="PTHR34294">
    <property type="entry name" value="TRANSCRIPTIONAL REGULATOR-RELATED"/>
    <property type="match status" value="1"/>
</dbReference>
<keyword evidence="2" id="KW-0805">Transcription regulation</keyword>
<feature type="domain" description="Sugar-binding" evidence="6">
    <location>
        <begin position="90"/>
        <end position="338"/>
    </location>
</feature>
<reference evidence="7 8" key="1">
    <citation type="journal article" date="2019" name="Environ. Microbiol.">
        <title>Species interactions and distinct microbial communities in high Arctic permafrost affected cryosols are associated with the CH4 and CO2 gas fluxes.</title>
        <authorList>
            <person name="Altshuler I."/>
            <person name="Hamel J."/>
            <person name="Turney S."/>
            <person name="Magnuson E."/>
            <person name="Levesque R."/>
            <person name="Greer C."/>
            <person name="Whyte L.G."/>
        </authorList>
    </citation>
    <scope>NUCLEOTIDE SEQUENCE [LARGE SCALE GENOMIC DNA]</scope>
    <source>
        <strain evidence="7 8">S9.3A</strain>
    </source>
</reference>
<dbReference type="AlphaFoldDB" id="A0A502CUS4"/>
<accession>A0A502CUS4</accession>
<feature type="region of interest" description="Disordered" evidence="5">
    <location>
        <begin position="1"/>
        <end position="24"/>
    </location>
</feature>